<keyword evidence="3" id="KW-1185">Reference proteome</keyword>
<protein>
    <recommendedName>
        <fullName evidence="4">Phage abortive infection protein</fullName>
    </recommendedName>
</protein>
<accession>A0ABS5X541</accession>
<evidence type="ECO:0000313" key="2">
    <source>
        <dbReference type="EMBL" id="MBT8727054.1"/>
    </source>
</evidence>
<feature type="transmembrane region" description="Helical" evidence="1">
    <location>
        <begin position="63"/>
        <end position="86"/>
    </location>
</feature>
<comment type="caution">
    <text evidence="2">The sequence shown here is derived from an EMBL/GenBank/DDBJ whole genome shotgun (WGS) entry which is preliminary data.</text>
</comment>
<sequence length="327" mass="38542">MINNNEAVTLNVAEIRCVYICVLVTLIFVFLAFFWKIFISITQKCKKKSLKQSLKEILYKYRWDIAFSIGILSTIIIFWILLAHTFNQDELLISTDTLISTQMEDWGGFATCVTAIFALVSVFLAFKAFSSQTLAAKRASFDATFTQIFAQHSILYKKVQCPSMVHCHFAEFRRYFQFRIYYNAGPVTNQQIWEEYNRRLQIGCGEECSSNFKNYFKYIYKEVTYIRDNSDGLLNDADQRQYVGLIEGQMNNDELFCYLVNLLEYYEKNTDNQKLISYFEYLKQNAFFKEICKTDGYKDDVKKAFDLLNESCRNRVRNSLIEETWLK</sequence>
<keyword evidence="1" id="KW-0472">Membrane</keyword>
<evidence type="ECO:0008006" key="4">
    <source>
        <dbReference type="Google" id="ProtNLM"/>
    </source>
</evidence>
<evidence type="ECO:0000313" key="3">
    <source>
        <dbReference type="Proteomes" id="UP001196342"/>
    </source>
</evidence>
<name>A0ABS5X541_BACUN</name>
<dbReference type="EMBL" id="JAFBJK010000003">
    <property type="protein sequence ID" value="MBT8727054.1"/>
    <property type="molecule type" value="Genomic_DNA"/>
</dbReference>
<evidence type="ECO:0000256" key="1">
    <source>
        <dbReference type="SAM" id="Phobius"/>
    </source>
</evidence>
<reference evidence="2 3" key="1">
    <citation type="submission" date="2020-12" db="EMBL/GenBank/DDBJ databases">
        <title>Microorganisms.</title>
        <authorList>
            <person name="Matos J."/>
            <person name="Faleiro L."/>
            <person name="Duarte I."/>
        </authorList>
    </citation>
    <scope>NUCLEOTIDE SEQUENCE [LARGE SCALE GENOMIC DNA]</scope>
    <source>
        <strain evidence="2 3">PtFD3Pch2</strain>
    </source>
</reference>
<feature type="transmembrane region" description="Helical" evidence="1">
    <location>
        <begin position="106"/>
        <end position="129"/>
    </location>
</feature>
<organism evidence="2 3">
    <name type="scientific">Bacteroides uniformis</name>
    <dbReference type="NCBI Taxonomy" id="820"/>
    <lineage>
        <taxon>Bacteria</taxon>
        <taxon>Pseudomonadati</taxon>
        <taxon>Bacteroidota</taxon>
        <taxon>Bacteroidia</taxon>
        <taxon>Bacteroidales</taxon>
        <taxon>Bacteroidaceae</taxon>
        <taxon>Bacteroides</taxon>
    </lineage>
</organism>
<feature type="transmembrane region" description="Helical" evidence="1">
    <location>
        <begin position="17"/>
        <end position="42"/>
    </location>
</feature>
<keyword evidence="1" id="KW-1133">Transmembrane helix</keyword>
<dbReference type="Proteomes" id="UP001196342">
    <property type="component" value="Unassembled WGS sequence"/>
</dbReference>
<keyword evidence="1" id="KW-0812">Transmembrane</keyword>
<gene>
    <name evidence="2" type="ORF">JQN06_12960</name>
</gene>
<proteinExistence type="predicted"/>